<evidence type="ECO:0000313" key="2">
    <source>
        <dbReference type="Proteomes" id="UP000182412"/>
    </source>
</evidence>
<gene>
    <name evidence="1" type="ORF">SAMN05216366_14521</name>
</gene>
<proteinExistence type="predicted"/>
<dbReference type="EMBL" id="FNJQ01000045">
    <property type="protein sequence ID" value="SDP73821.1"/>
    <property type="molecule type" value="Genomic_DNA"/>
</dbReference>
<evidence type="ECO:0008006" key="3">
    <source>
        <dbReference type="Google" id="ProtNLM"/>
    </source>
</evidence>
<dbReference type="Proteomes" id="UP000182412">
    <property type="component" value="Unassembled WGS sequence"/>
</dbReference>
<protein>
    <recommendedName>
        <fullName evidence="3">Aldo/keto reductase</fullName>
    </recommendedName>
</protein>
<name>A0A1H0V633_SELRU</name>
<reference evidence="1 2" key="1">
    <citation type="submission" date="2016-10" db="EMBL/GenBank/DDBJ databases">
        <authorList>
            <person name="de Groot N.N."/>
        </authorList>
    </citation>
    <scope>NUCLEOTIDE SEQUENCE [LARGE SCALE GENOMIC DNA]</scope>
    <source>
        <strain evidence="1 2">S137</strain>
    </source>
</reference>
<organism evidence="1 2">
    <name type="scientific">Selenomonas ruminantium</name>
    <dbReference type="NCBI Taxonomy" id="971"/>
    <lineage>
        <taxon>Bacteria</taxon>
        <taxon>Bacillati</taxon>
        <taxon>Bacillota</taxon>
        <taxon>Negativicutes</taxon>
        <taxon>Selenomonadales</taxon>
        <taxon>Selenomonadaceae</taxon>
        <taxon>Selenomonas</taxon>
    </lineage>
</organism>
<dbReference type="RefSeq" id="WP_256324693.1">
    <property type="nucleotide sequence ID" value="NZ_FNJQ01000045.1"/>
</dbReference>
<sequence length="51" mass="5388">MSEKKMPKIALGAWSWGSGAVGGDQVFGNHLEKEDLQPIFDAAMQNGLIGG</sequence>
<accession>A0A1H0V633</accession>
<dbReference type="AlphaFoldDB" id="A0A1H0V633"/>
<evidence type="ECO:0000313" key="1">
    <source>
        <dbReference type="EMBL" id="SDP73821.1"/>
    </source>
</evidence>